<dbReference type="Proteomes" id="UP001165122">
    <property type="component" value="Unassembled WGS sequence"/>
</dbReference>
<protein>
    <submittedName>
        <fullName evidence="1">Uncharacterized protein</fullName>
    </submittedName>
</protein>
<evidence type="ECO:0000313" key="1">
    <source>
        <dbReference type="EMBL" id="GMI14386.1"/>
    </source>
</evidence>
<dbReference type="AlphaFoldDB" id="A0A9W7FLV6"/>
<accession>A0A9W7FLV6</accession>
<evidence type="ECO:0000313" key="2">
    <source>
        <dbReference type="Proteomes" id="UP001165122"/>
    </source>
</evidence>
<organism evidence="1 2">
    <name type="scientific">Triparma laevis f. longispina</name>
    <dbReference type="NCBI Taxonomy" id="1714387"/>
    <lineage>
        <taxon>Eukaryota</taxon>
        <taxon>Sar</taxon>
        <taxon>Stramenopiles</taxon>
        <taxon>Ochrophyta</taxon>
        <taxon>Bolidophyceae</taxon>
        <taxon>Parmales</taxon>
        <taxon>Triparmaceae</taxon>
        <taxon>Triparma</taxon>
    </lineage>
</organism>
<proteinExistence type="predicted"/>
<reference evidence="2" key="1">
    <citation type="journal article" date="2023" name="Commun. Biol.">
        <title>Genome analysis of Parmales, the sister group of diatoms, reveals the evolutionary specialization of diatoms from phago-mixotrophs to photoautotrophs.</title>
        <authorList>
            <person name="Ban H."/>
            <person name="Sato S."/>
            <person name="Yoshikawa S."/>
            <person name="Yamada K."/>
            <person name="Nakamura Y."/>
            <person name="Ichinomiya M."/>
            <person name="Sato N."/>
            <person name="Blanc-Mathieu R."/>
            <person name="Endo H."/>
            <person name="Kuwata A."/>
            <person name="Ogata H."/>
        </authorList>
    </citation>
    <scope>NUCLEOTIDE SEQUENCE [LARGE SCALE GENOMIC DNA]</scope>
    <source>
        <strain evidence="2">NIES 3700</strain>
    </source>
</reference>
<gene>
    <name evidence="1" type="ORF">TrLO_g2412</name>
</gene>
<sequence length="134" mass="15204">MPETCAPIFRWSSRGELGKGECCIKVLRITKSEDLVKLRALAKLCSREFFEDPSLPVSVSVSGRILEVLELAAPADLWAEKKVRGKKKKQQKKKDPRKLEILDACLALGKACHNVSDLDYMMQYFKRANDGYKE</sequence>
<dbReference type="EMBL" id="BRXW01000213">
    <property type="protein sequence ID" value="GMI14386.1"/>
    <property type="molecule type" value="Genomic_DNA"/>
</dbReference>
<keyword evidence="2" id="KW-1185">Reference proteome</keyword>
<name>A0A9W7FLV6_9STRA</name>
<comment type="caution">
    <text evidence="1">The sequence shown here is derived from an EMBL/GenBank/DDBJ whole genome shotgun (WGS) entry which is preliminary data.</text>
</comment>